<name>A0A1D9GBI9_MOOP1</name>
<evidence type="ECO:0008006" key="2">
    <source>
        <dbReference type="Google" id="ProtNLM"/>
    </source>
</evidence>
<reference evidence="1" key="1">
    <citation type="journal article" date="2017" name="Proc. Natl. Acad. Sci. U.S.A.">
        <title>Comparative genomics uncovers the prolific and distinctive metabolic potential of the cyanobacterial genus Moorea.</title>
        <authorList>
            <person name="Leao T."/>
            <person name="Castelao G."/>
            <person name="Korobeynikov A."/>
            <person name="Monroe E.A."/>
            <person name="Podell S."/>
            <person name="Glukhov E."/>
            <person name="Allen E.E."/>
            <person name="Gerwick W.H."/>
            <person name="Gerwick L."/>
        </authorList>
    </citation>
    <scope>NUCLEOTIDE SEQUENCE</scope>
    <source>
        <strain evidence="1">JHB</strain>
    </source>
</reference>
<evidence type="ECO:0000313" key="1">
    <source>
        <dbReference type="EMBL" id="AOY85008.2"/>
    </source>
</evidence>
<dbReference type="Proteomes" id="UP000176944">
    <property type="component" value="Chromosome"/>
</dbReference>
<sequence>MPNKRSTDHAIYYQRYLDRLAQLAGKKPPRPKSYPRPLTDLDRILIQMYSHWQLAMTPKEFISKWEVSREDIALICSRSIGTVNSWFAGTKRYKAPAAEVLRHLALMDFLLENFDAIPRELLERLCGNNLEGYSP</sequence>
<organism evidence="1">
    <name type="scientific">Moorena producens (strain JHB)</name>
    <dbReference type="NCBI Taxonomy" id="1454205"/>
    <lineage>
        <taxon>Bacteria</taxon>
        <taxon>Bacillati</taxon>
        <taxon>Cyanobacteriota</taxon>
        <taxon>Cyanophyceae</taxon>
        <taxon>Coleofasciculales</taxon>
        <taxon>Coleofasciculaceae</taxon>
        <taxon>Moorena</taxon>
    </lineage>
</organism>
<reference evidence="1" key="2">
    <citation type="submission" date="2022-10" db="EMBL/GenBank/DDBJ databases">
        <authorList>
            <person name="Ngo T.-E."/>
        </authorList>
    </citation>
    <scope>NUCLEOTIDE SEQUENCE</scope>
    <source>
        <strain evidence="1">JHB</strain>
    </source>
</reference>
<proteinExistence type="predicted"/>
<dbReference type="EMBL" id="CP017708">
    <property type="protein sequence ID" value="AOY85008.2"/>
    <property type="molecule type" value="Genomic_DNA"/>
</dbReference>
<protein>
    <recommendedName>
        <fullName evidence="2">Helix-turn-helix domain-containing protein</fullName>
    </recommendedName>
</protein>
<dbReference type="AlphaFoldDB" id="A0A1D9GBI9"/>
<accession>A0A1D9GBI9</accession>
<gene>
    <name evidence="1" type="ORF">BJP36_32880</name>
</gene>